<keyword evidence="3" id="KW-1185">Reference proteome</keyword>
<organism evidence="2 3">
    <name type="scientific">Echinimonas agarilytica</name>
    <dbReference type="NCBI Taxonomy" id="1215918"/>
    <lineage>
        <taxon>Bacteria</taxon>
        <taxon>Pseudomonadati</taxon>
        <taxon>Pseudomonadota</taxon>
        <taxon>Gammaproteobacteria</taxon>
        <taxon>Alteromonadales</taxon>
        <taxon>Echinimonadaceae</taxon>
        <taxon>Echinimonas</taxon>
    </lineage>
</organism>
<comment type="caution">
    <text evidence="2">The sequence shown here is derived from an EMBL/GenBank/DDBJ whole genome shotgun (WGS) entry which is preliminary data.</text>
</comment>
<dbReference type="RefSeq" id="WP_251262472.1">
    <property type="nucleotide sequence ID" value="NZ_JAMQGP010000008.1"/>
</dbReference>
<name>A0AA42B9A8_9GAMM</name>
<reference evidence="2 3" key="1">
    <citation type="journal article" date="2013" name="Antonie Van Leeuwenhoek">
        <title>Echinimonas agarilytica gen. nov., sp. nov., a new gammaproteobacterium isolated from the sea urchin Strongylocentrotus intermedius.</title>
        <authorList>
            <person name="Nedashkovskaya O.I."/>
            <person name="Stenkova A.M."/>
            <person name="Zhukova N.V."/>
            <person name="Van Trappen S."/>
            <person name="Lee J.S."/>
            <person name="Kim S.B."/>
        </authorList>
    </citation>
    <scope>NUCLEOTIDE SEQUENCE [LARGE SCALE GENOMIC DNA]</scope>
    <source>
        <strain evidence="2 3">KMM 6351</strain>
    </source>
</reference>
<proteinExistence type="predicted"/>
<gene>
    <name evidence="2" type="ORF">NAF29_15175</name>
</gene>
<feature type="signal peptide" evidence="1">
    <location>
        <begin position="1"/>
        <end position="27"/>
    </location>
</feature>
<evidence type="ECO:0000313" key="3">
    <source>
        <dbReference type="Proteomes" id="UP001165393"/>
    </source>
</evidence>
<evidence type="ECO:0000313" key="2">
    <source>
        <dbReference type="EMBL" id="MCM2680996.1"/>
    </source>
</evidence>
<dbReference type="AlphaFoldDB" id="A0AA42B9A8"/>
<dbReference type="EMBL" id="JAMQGP010000008">
    <property type="protein sequence ID" value="MCM2680996.1"/>
    <property type="molecule type" value="Genomic_DNA"/>
</dbReference>
<sequence length="69" mass="7746">MLNQYFSSITPSILAMLVFFCSLTTSATEAGVGLHQYSVEQLLTATENIRLKDPSKARQNIDFFANQWS</sequence>
<evidence type="ECO:0000256" key="1">
    <source>
        <dbReference type="SAM" id="SignalP"/>
    </source>
</evidence>
<feature type="chain" id="PRO_5041375605" evidence="1">
    <location>
        <begin position="28"/>
        <end position="69"/>
    </location>
</feature>
<keyword evidence="1" id="KW-0732">Signal</keyword>
<protein>
    <submittedName>
        <fullName evidence="2">Uncharacterized protein</fullName>
    </submittedName>
</protein>
<dbReference type="Proteomes" id="UP001165393">
    <property type="component" value="Unassembled WGS sequence"/>
</dbReference>
<accession>A0AA42B9A8</accession>